<proteinExistence type="predicted"/>
<evidence type="ECO:0000313" key="4">
    <source>
        <dbReference type="EMBL" id="MBD2317053.1"/>
    </source>
</evidence>
<evidence type="ECO:0000259" key="3">
    <source>
        <dbReference type="SMART" id="SM00062"/>
    </source>
</evidence>
<feature type="domain" description="Solute-binding protein family 3/N-terminal" evidence="3">
    <location>
        <begin position="47"/>
        <end position="276"/>
    </location>
</feature>
<organism evidence="4 5">
    <name type="scientific">Phormidium tenue FACHB-1050</name>
    <dbReference type="NCBI Taxonomy" id="2692857"/>
    <lineage>
        <taxon>Bacteria</taxon>
        <taxon>Bacillati</taxon>
        <taxon>Cyanobacteriota</taxon>
        <taxon>Cyanophyceae</taxon>
        <taxon>Oscillatoriophycideae</taxon>
        <taxon>Oscillatoriales</taxon>
        <taxon>Oscillatoriaceae</taxon>
        <taxon>Phormidium</taxon>
    </lineage>
</organism>
<evidence type="ECO:0000313" key="5">
    <source>
        <dbReference type="Proteomes" id="UP000618445"/>
    </source>
</evidence>
<keyword evidence="1 2" id="KW-0732">Signal</keyword>
<dbReference type="SUPFAM" id="SSF53850">
    <property type="entry name" value="Periplasmic binding protein-like II"/>
    <property type="match status" value="1"/>
</dbReference>
<dbReference type="PANTHER" id="PTHR35936">
    <property type="entry name" value="MEMBRANE-BOUND LYTIC MUREIN TRANSGLYCOSYLASE F"/>
    <property type="match status" value="1"/>
</dbReference>
<keyword evidence="5" id="KW-1185">Reference proteome</keyword>
<sequence>MFKFAHKLAGLAIYTGLCLGIASTITPITSPAFAEDSSLGIVMRRGHLRVGIDAAIGGPYMFWNAKTQFYDGFELEIIQEIAARLNIEPRPINIPWANQPENLASRQVDILLSAREEGALETGDTKGKFIETVPYYRNTQRLLIRSDGTQIKSLRDMIGKRVGVVANSGGAAIAETYNKNRGNAIRLFSSRDLDRMVIQLRDRQLDAMILDEPVAVWQVRNNPNFTIVGEPLIPIRLVAIVNKDDVSLKKAIDKALTEMRQEGKLEQILKRWNLWESQKTLKSTKVLPVTVLAIITPYSVYQ</sequence>
<gene>
    <name evidence="4" type="ORF">H6G05_09365</name>
</gene>
<reference evidence="4 5" key="1">
    <citation type="journal article" date="2020" name="ISME J.">
        <title>Comparative genomics reveals insights into cyanobacterial evolution and habitat adaptation.</title>
        <authorList>
            <person name="Chen M.Y."/>
            <person name="Teng W.K."/>
            <person name="Zhao L."/>
            <person name="Hu C.X."/>
            <person name="Zhou Y.K."/>
            <person name="Han B.P."/>
            <person name="Song L.R."/>
            <person name="Shu W.S."/>
        </authorList>
    </citation>
    <scope>NUCLEOTIDE SEQUENCE [LARGE SCALE GENOMIC DNA]</scope>
    <source>
        <strain evidence="4 5">FACHB-1050</strain>
    </source>
</reference>
<dbReference type="InterPro" id="IPR001638">
    <property type="entry name" value="Solute-binding_3/MltF_N"/>
</dbReference>
<dbReference type="Gene3D" id="3.40.190.10">
    <property type="entry name" value="Periplasmic binding protein-like II"/>
    <property type="match status" value="2"/>
</dbReference>
<feature type="chain" id="PRO_5046541542" evidence="2">
    <location>
        <begin position="35"/>
        <end position="302"/>
    </location>
</feature>
<dbReference type="Pfam" id="PF00497">
    <property type="entry name" value="SBP_bac_3"/>
    <property type="match status" value="1"/>
</dbReference>
<evidence type="ECO:0000256" key="2">
    <source>
        <dbReference type="SAM" id="SignalP"/>
    </source>
</evidence>
<dbReference type="RefSeq" id="WP_190577922.1">
    <property type="nucleotide sequence ID" value="NZ_CAWPQU010000003.1"/>
</dbReference>
<evidence type="ECO:0000256" key="1">
    <source>
        <dbReference type="ARBA" id="ARBA00022729"/>
    </source>
</evidence>
<comment type="caution">
    <text evidence="4">The sequence shown here is derived from an EMBL/GenBank/DDBJ whole genome shotgun (WGS) entry which is preliminary data.</text>
</comment>
<protein>
    <submittedName>
        <fullName evidence="4">Amino acid ABC transporter substrate-binding protein</fullName>
    </submittedName>
</protein>
<dbReference type="SMART" id="SM00062">
    <property type="entry name" value="PBPb"/>
    <property type="match status" value="1"/>
</dbReference>
<dbReference type="EMBL" id="JACJQY010000011">
    <property type="protein sequence ID" value="MBD2317053.1"/>
    <property type="molecule type" value="Genomic_DNA"/>
</dbReference>
<feature type="signal peptide" evidence="2">
    <location>
        <begin position="1"/>
        <end position="34"/>
    </location>
</feature>
<name>A0ABR8C9T7_9CYAN</name>
<accession>A0ABR8C9T7</accession>
<dbReference type="PANTHER" id="PTHR35936:SF32">
    <property type="entry name" value="MEMBRANE-BOUND LYTIC MUREIN TRANSGLYCOSYLASE F"/>
    <property type="match status" value="1"/>
</dbReference>
<dbReference type="Proteomes" id="UP000618445">
    <property type="component" value="Unassembled WGS sequence"/>
</dbReference>
<dbReference type="CDD" id="cd13530">
    <property type="entry name" value="PBP2_peptides_like"/>
    <property type="match status" value="1"/>
</dbReference>